<comment type="caution">
    <text evidence="7">The sequence shown here is derived from an EMBL/GenBank/DDBJ whole genome shotgun (WGS) entry which is preliminary data.</text>
</comment>
<dbReference type="GO" id="GO:0004641">
    <property type="term" value="F:phosphoribosylformylglycinamidine cyclo-ligase activity"/>
    <property type="evidence" value="ECO:0007669"/>
    <property type="project" value="UniProtKB-EC"/>
</dbReference>
<gene>
    <name evidence="7" type="ORF">CPELLU_LOCUS19297</name>
</gene>
<dbReference type="OrthoDB" id="2018833at2759"/>
<feature type="non-terminal residue" evidence="7">
    <location>
        <position position="144"/>
    </location>
</feature>
<dbReference type="GO" id="GO:0005829">
    <property type="term" value="C:cytosol"/>
    <property type="evidence" value="ECO:0007669"/>
    <property type="project" value="TreeGrafter"/>
</dbReference>
<dbReference type="Gene3D" id="3.90.650.10">
    <property type="entry name" value="PurM-like C-terminal domain"/>
    <property type="match status" value="1"/>
</dbReference>
<dbReference type="Pfam" id="PF02769">
    <property type="entry name" value="AIRS_C"/>
    <property type="match status" value="1"/>
</dbReference>
<accession>A0A9N9K9P3</accession>
<proteinExistence type="predicted"/>
<keyword evidence="4" id="KW-0547">Nucleotide-binding</keyword>
<dbReference type="GO" id="GO:0046084">
    <property type="term" value="P:adenine biosynthetic process"/>
    <property type="evidence" value="ECO:0007669"/>
    <property type="project" value="TreeGrafter"/>
</dbReference>
<evidence type="ECO:0000256" key="1">
    <source>
        <dbReference type="ARBA" id="ARBA00004686"/>
    </source>
</evidence>
<evidence type="ECO:0000313" key="7">
    <source>
        <dbReference type="EMBL" id="CAG8817019.1"/>
    </source>
</evidence>
<keyword evidence="3" id="KW-0436">Ligase</keyword>
<evidence type="ECO:0000256" key="2">
    <source>
        <dbReference type="ARBA" id="ARBA00013047"/>
    </source>
</evidence>
<organism evidence="7 8">
    <name type="scientific">Cetraspora pellucida</name>
    <dbReference type="NCBI Taxonomy" id="1433469"/>
    <lineage>
        <taxon>Eukaryota</taxon>
        <taxon>Fungi</taxon>
        <taxon>Fungi incertae sedis</taxon>
        <taxon>Mucoromycota</taxon>
        <taxon>Glomeromycotina</taxon>
        <taxon>Glomeromycetes</taxon>
        <taxon>Diversisporales</taxon>
        <taxon>Gigasporaceae</taxon>
        <taxon>Cetraspora</taxon>
    </lineage>
</organism>
<evidence type="ECO:0000259" key="6">
    <source>
        <dbReference type="Pfam" id="PF02769"/>
    </source>
</evidence>
<dbReference type="InterPro" id="IPR010918">
    <property type="entry name" value="PurM-like_C_dom"/>
</dbReference>
<dbReference type="EC" id="6.3.3.1" evidence="2"/>
<sequence length="144" mass="15754">FNDPILVATTDGVVTKLKIAQAANIHNTIGIDHVAMNVNDLIVQVECGTILSRKSDINVGDILIGIPSSGIHSNAFFSLIRKIIDKYSLGYESTCLWNSKLTLGEELLIPTKIYVMQLLPLIKKGFVKAMAHITRAPQWVGLPT</sequence>
<dbReference type="Proteomes" id="UP000789759">
    <property type="component" value="Unassembled WGS sequence"/>
</dbReference>
<name>A0A9N9K9P3_9GLOM</name>
<evidence type="ECO:0000313" key="8">
    <source>
        <dbReference type="Proteomes" id="UP000789759"/>
    </source>
</evidence>
<feature type="non-terminal residue" evidence="7">
    <location>
        <position position="1"/>
    </location>
</feature>
<dbReference type="InterPro" id="IPR036676">
    <property type="entry name" value="PurM-like_C_sf"/>
</dbReference>
<dbReference type="SUPFAM" id="SSF56042">
    <property type="entry name" value="PurM C-terminal domain-like"/>
    <property type="match status" value="1"/>
</dbReference>
<reference evidence="7" key="1">
    <citation type="submission" date="2021-06" db="EMBL/GenBank/DDBJ databases">
        <authorList>
            <person name="Kallberg Y."/>
            <person name="Tangrot J."/>
            <person name="Rosling A."/>
        </authorList>
    </citation>
    <scope>NUCLEOTIDE SEQUENCE</scope>
    <source>
        <strain evidence="7">FL966</strain>
    </source>
</reference>
<evidence type="ECO:0000256" key="3">
    <source>
        <dbReference type="ARBA" id="ARBA00022598"/>
    </source>
</evidence>
<keyword evidence="5" id="KW-0067">ATP-binding</keyword>
<dbReference type="PANTHER" id="PTHR10520:SF12">
    <property type="entry name" value="TRIFUNCTIONAL PURINE BIOSYNTHETIC PROTEIN ADENOSINE-3"/>
    <property type="match status" value="1"/>
</dbReference>
<dbReference type="AlphaFoldDB" id="A0A9N9K9P3"/>
<dbReference type="EMBL" id="CAJVQA010044999">
    <property type="protein sequence ID" value="CAG8817019.1"/>
    <property type="molecule type" value="Genomic_DNA"/>
</dbReference>
<dbReference type="InterPro" id="IPR004733">
    <property type="entry name" value="PurM_cligase"/>
</dbReference>
<dbReference type="GO" id="GO:0004637">
    <property type="term" value="F:phosphoribosylamine-glycine ligase activity"/>
    <property type="evidence" value="ECO:0007669"/>
    <property type="project" value="TreeGrafter"/>
</dbReference>
<comment type="pathway">
    <text evidence="1">Purine metabolism; IMP biosynthesis via de novo pathway; 5-amino-1-(5-phospho-D-ribosyl)imidazole from N(2)-formyl-N(1)-(5-phospho-D-ribosyl)glycinamide: step 2/2.</text>
</comment>
<dbReference type="GO" id="GO:0005524">
    <property type="term" value="F:ATP binding"/>
    <property type="evidence" value="ECO:0007669"/>
    <property type="project" value="UniProtKB-KW"/>
</dbReference>
<dbReference type="SUPFAM" id="SSF55326">
    <property type="entry name" value="PurM N-terminal domain-like"/>
    <property type="match status" value="1"/>
</dbReference>
<dbReference type="PANTHER" id="PTHR10520">
    <property type="entry name" value="TRIFUNCTIONAL PURINE BIOSYNTHETIC PROTEIN ADENOSINE-3-RELATED"/>
    <property type="match status" value="1"/>
</dbReference>
<dbReference type="InterPro" id="IPR036921">
    <property type="entry name" value="PurM-like_N_sf"/>
</dbReference>
<protein>
    <recommendedName>
        <fullName evidence="2">phosphoribosylformylglycinamidine cyclo-ligase</fullName>
        <ecNumber evidence="2">6.3.3.1</ecNumber>
    </recommendedName>
</protein>
<evidence type="ECO:0000256" key="5">
    <source>
        <dbReference type="ARBA" id="ARBA00022840"/>
    </source>
</evidence>
<evidence type="ECO:0000256" key="4">
    <source>
        <dbReference type="ARBA" id="ARBA00022741"/>
    </source>
</evidence>
<dbReference type="GO" id="GO:0006189">
    <property type="term" value="P:'de novo' IMP biosynthetic process"/>
    <property type="evidence" value="ECO:0007669"/>
    <property type="project" value="InterPro"/>
</dbReference>
<dbReference type="Gene3D" id="3.30.1330.10">
    <property type="entry name" value="PurM-like, N-terminal domain"/>
    <property type="match status" value="1"/>
</dbReference>
<keyword evidence="8" id="KW-1185">Reference proteome</keyword>
<feature type="domain" description="PurM-like C-terminal" evidence="6">
    <location>
        <begin position="59"/>
        <end position="135"/>
    </location>
</feature>